<dbReference type="InterPro" id="IPR007362">
    <property type="entry name" value="DUF429"/>
</dbReference>
<accession>A0A540VPP6</accession>
<gene>
    <name evidence="1" type="ORF">FKY71_12265</name>
</gene>
<dbReference type="EMBL" id="VIFK01000143">
    <property type="protein sequence ID" value="TQE98739.1"/>
    <property type="molecule type" value="Genomic_DNA"/>
</dbReference>
<evidence type="ECO:0000313" key="1">
    <source>
        <dbReference type="EMBL" id="TQE98739.1"/>
    </source>
</evidence>
<name>A0A540VPP6_9GAMM</name>
<protein>
    <submittedName>
        <fullName evidence="1">DUF429 domain-containing protein</fullName>
    </submittedName>
</protein>
<evidence type="ECO:0000313" key="2">
    <source>
        <dbReference type="Proteomes" id="UP000315400"/>
    </source>
</evidence>
<sequence>MPRGTGHDLFRRATDRFIRERIGKQSLDVGADRIARTAHAALEMLQQLRERLDETIPLAWEPALEGVQAIEVYPAATLAAHGISGSGYKAKTGQQARERMLSAVRKRLSIDAVIPDIGRSSDGIDAVLCALAAQDFLTGLALPPERAVSPKTEGWIWVRDPNL</sequence>
<comment type="caution">
    <text evidence="1">The sequence shown here is derived from an EMBL/GenBank/DDBJ whole genome shotgun (WGS) entry which is preliminary data.</text>
</comment>
<reference evidence="1 2" key="1">
    <citation type="submission" date="2019-06" db="EMBL/GenBank/DDBJ databases">
        <title>Metagenome assembled Genome of Spiribacter salinus SL48-SHIP from the microbial mat of Salt Lake 48 (Novosibirsk region, Russia).</title>
        <authorList>
            <person name="Shipova A."/>
            <person name="Rozanov A.S."/>
            <person name="Bryanskaya A.V."/>
            <person name="Peltek S.E."/>
        </authorList>
    </citation>
    <scope>NUCLEOTIDE SEQUENCE [LARGE SCALE GENOMIC DNA]</scope>
    <source>
        <strain evidence="1">SL48-SHIP-2</strain>
    </source>
</reference>
<dbReference type="AlphaFoldDB" id="A0A540VPP6"/>
<proteinExistence type="predicted"/>
<organism evidence="1 2">
    <name type="scientific">Spiribacter salinus</name>
    <dbReference type="NCBI Taxonomy" id="1335746"/>
    <lineage>
        <taxon>Bacteria</taxon>
        <taxon>Pseudomonadati</taxon>
        <taxon>Pseudomonadota</taxon>
        <taxon>Gammaproteobacteria</taxon>
        <taxon>Chromatiales</taxon>
        <taxon>Ectothiorhodospiraceae</taxon>
        <taxon>Spiribacter</taxon>
    </lineage>
</organism>
<dbReference type="Proteomes" id="UP000315400">
    <property type="component" value="Unassembled WGS sequence"/>
</dbReference>
<dbReference type="Pfam" id="PF04250">
    <property type="entry name" value="DUF429"/>
    <property type="match status" value="1"/>
</dbReference>